<dbReference type="Proteomes" id="UP000655225">
    <property type="component" value="Unassembled WGS sequence"/>
</dbReference>
<evidence type="ECO:0008006" key="6">
    <source>
        <dbReference type="Google" id="ProtNLM"/>
    </source>
</evidence>
<keyword evidence="3" id="KW-0812">Transmembrane</keyword>
<dbReference type="OrthoDB" id="908874at2759"/>
<name>A0A834ZZ76_TETSI</name>
<gene>
    <name evidence="4" type="ORF">HHK36_002082</name>
</gene>
<comment type="subcellular location">
    <subcellularLocation>
        <location evidence="1">Membrane</location>
    </subcellularLocation>
</comment>
<dbReference type="GO" id="GO:0005886">
    <property type="term" value="C:plasma membrane"/>
    <property type="evidence" value="ECO:0007669"/>
    <property type="project" value="TreeGrafter"/>
</dbReference>
<accession>A0A834ZZ76</accession>
<evidence type="ECO:0000313" key="4">
    <source>
        <dbReference type="EMBL" id="KAF8414083.1"/>
    </source>
</evidence>
<evidence type="ECO:0000313" key="5">
    <source>
        <dbReference type="Proteomes" id="UP000655225"/>
    </source>
</evidence>
<sequence>MSGSTSCCRFCTSTILTLGLISLFMWLSLRPKEPTYSIEDFYVPALNKTLNSTRNTTISIHLKLSNGNKNSGIYYDALNISLFYGRNRSVAVGNFSINGFYQGHKKNAHRIENVKTEGVPWESALKELSNATVIFRLDLATAVRYKIMASKTKRHKMTVGGEVEVDEGGKKAKKKGLKLKSEAPARVSYRTSSYLSDSKSNAVEKSSDCKNKIYCSPAKLEENIQNLLKMTLVLLESHGRMSTIEIGGNIFDNSKELDRVRKAQEDVLMEINKMLPSSEFLQPMAN</sequence>
<feature type="transmembrane region" description="Helical" evidence="3">
    <location>
        <begin position="7"/>
        <end position="29"/>
    </location>
</feature>
<protein>
    <recommendedName>
        <fullName evidence="6">Late embryogenesis abundant protein LEA-2 subgroup domain-containing protein</fullName>
    </recommendedName>
</protein>
<keyword evidence="2 3" id="KW-0472">Membrane</keyword>
<dbReference type="EMBL" id="JABCRI010000001">
    <property type="protein sequence ID" value="KAF8414083.1"/>
    <property type="molecule type" value="Genomic_DNA"/>
</dbReference>
<dbReference type="PANTHER" id="PTHR31415:SF52">
    <property type="entry name" value="LATE EMBRYOGENESIS ABUNDANT (LEA) HYDROXYPROLINE-RICH GLYCOPROTEIN FAMILY-RELATED"/>
    <property type="match status" value="1"/>
</dbReference>
<reference evidence="4 5" key="1">
    <citation type="submission" date="2020-04" db="EMBL/GenBank/DDBJ databases">
        <title>Plant Genome Project.</title>
        <authorList>
            <person name="Zhang R.-G."/>
        </authorList>
    </citation>
    <scope>NUCLEOTIDE SEQUENCE [LARGE SCALE GENOMIC DNA]</scope>
    <source>
        <strain evidence="4">YNK0</strain>
        <tissue evidence="4">Leaf</tissue>
    </source>
</reference>
<evidence type="ECO:0000256" key="2">
    <source>
        <dbReference type="ARBA" id="ARBA00023136"/>
    </source>
</evidence>
<keyword evidence="3" id="KW-1133">Transmembrane helix</keyword>
<dbReference type="GO" id="GO:0098542">
    <property type="term" value="P:defense response to other organism"/>
    <property type="evidence" value="ECO:0007669"/>
    <property type="project" value="InterPro"/>
</dbReference>
<dbReference type="PANTHER" id="PTHR31415">
    <property type="entry name" value="OS05G0367900 PROTEIN"/>
    <property type="match status" value="1"/>
</dbReference>
<evidence type="ECO:0000256" key="3">
    <source>
        <dbReference type="SAM" id="Phobius"/>
    </source>
</evidence>
<dbReference type="GO" id="GO:0009506">
    <property type="term" value="C:plasmodesma"/>
    <property type="evidence" value="ECO:0007669"/>
    <property type="project" value="TreeGrafter"/>
</dbReference>
<dbReference type="AlphaFoldDB" id="A0A834ZZ76"/>
<organism evidence="4 5">
    <name type="scientific">Tetracentron sinense</name>
    <name type="common">Spur-leaf</name>
    <dbReference type="NCBI Taxonomy" id="13715"/>
    <lineage>
        <taxon>Eukaryota</taxon>
        <taxon>Viridiplantae</taxon>
        <taxon>Streptophyta</taxon>
        <taxon>Embryophyta</taxon>
        <taxon>Tracheophyta</taxon>
        <taxon>Spermatophyta</taxon>
        <taxon>Magnoliopsida</taxon>
        <taxon>Trochodendrales</taxon>
        <taxon>Trochodendraceae</taxon>
        <taxon>Tetracentron</taxon>
    </lineage>
</organism>
<comment type="caution">
    <text evidence="4">The sequence shown here is derived from an EMBL/GenBank/DDBJ whole genome shotgun (WGS) entry which is preliminary data.</text>
</comment>
<proteinExistence type="predicted"/>
<keyword evidence="5" id="KW-1185">Reference proteome</keyword>
<evidence type="ECO:0000256" key="1">
    <source>
        <dbReference type="ARBA" id="ARBA00004370"/>
    </source>
</evidence>
<dbReference type="InterPro" id="IPR044839">
    <property type="entry name" value="NDR1-like"/>
</dbReference>